<reference evidence="1" key="1">
    <citation type="submission" date="2020-08" db="EMBL/GenBank/DDBJ databases">
        <title>Multicomponent nature underlies the extraordinary mechanical properties of spider dragline silk.</title>
        <authorList>
            <person name="Kono N."/>
            <person name="Nakamura H."/>
            <person name="Mori M."/>
            <person name="Yoshida Y."/>
            <person name="Ohtoshi R."/>
            <person name="Malay A.D."/>
            <person name="Moran D.A.P."/>
            <person name="Tomita M."/>
            <person name="Numata K."/>
            <person name="Arakawa K."/>
        </authorList>
    </citation>
    <scope>NUCLEOTIDE SEQUENCE</scope>
</reference>
<name>A0A8X6Y8X4_9ARAC</name>
<keyword evidence="2" id="KW-1185">Reference proteome</keyword>
<comment type="caution">
    <text evidence="1">The sequence shown here is derived from an EMBL/GenBank/DDBJ whole genome shotgun (WGS) entry which is preliminary data.</text>
</comment>
<accession>A0A8X6Y8X4</accession>
<gene>
    <name evidence="1" type="ORF">TNIN_73941</name>
</gene>
<protein>
    <submittedName>
        <fullName evidence="1">Uncharacterized protein</fullName>
    </submittedName>
</protein>
<dbReference type="EMBL" id="BMAV01016075">
    <property type="protein sequence ID" value="GFY66510.1"/>
    <property type="molecule type" value="Genomic_DNA"/>
</dbReference>
<proteinExistence type="predicted"/>
<dbReference type="Proteomes" id="UP000886998">
    <property type="component" value="Unassembled WGS sequence"/>
</dbReference>
<evidence type="ECO:0000313" key="2">
    <source>
        <dbReference type="Proteomes" id="UP000886998"/>
    </source>
</evidence>
<sequence>MSFCALNNEKGKQPAKNIGAVFFLFTLYKAHKPYKNHLGRQAGFLPYEDLINPPDRVEIMVRLFALLNEVFIQRTTKYFERKDSKRDERLLFVS</sequence>
<dbReference type="AlphaFoldDB" id="A0A8X6Y8X4"/>
<evidence type="ECO:0000313" key="1">
    <source>
        <dbReference type="EMBL" id="GFY66510.1"/>
    </source>
</evidence>
<organism evidence="1 2">
    <name type="scientific">Trichonephila inaurata madagascariensis</name>
    <dbReference type="NCBI Taxonomy" id="2747483"/>
    <lineage>
        <taxon>Eukaryota</taxon>
        <taxon>Metazoa</taxon>
        <taxon>Ecdysozoa</taxon>
        <taxon>Arthropoda</taxon>
        <taxon>Chelicerata</taxon>
        <taxon>Arachnida</taxon>
        <taxon>Araneae</taxon>
        <taxon>Araneomorphae</taxon>
        <taxon>Entelegynae</taxon>
        <taxon>Araneoidea</taxon>
        <taxon>Nephilidae</taxon>
        <taxon>Trichonephila</taxon>
        <taxon>Trichonephila inaurata</taxon>
    </lineage>
</organism>